<dbReference type="SUPFAM" id="SSF55785">
    <property type="entry name" value="PYP-like sensor domain (PAS domain)"/>
    <property type="match status" value="1"/>
</dbReference>
<protein>
    <submittedName>
        <fullName evidence="5">Diguanylate cyclase</fullName>
    </submittedName>
</protein>
<dbReference type="PROSITE" id="PS50883">
    <property type="entry name" value="EAL"/>
    <property type="match status" value="1"/>
</dbReference>
<dbReference type="InterPro" id="IPR013655">
    <property type="entry name" value="PAS_fold_3"/>
</dbReference>
<dbReference type="CDD" id="cd01949">
    <property type="entry name" value="GGDEF"/>
    <property type="match status" value="1"/>
</dbReference>
<dbReference type="Gene3D" id="3.30.450.20">
    <property type="entry name" value="PAS domain"/>
    <property type="match status" value="1"/>
</dbReference>
<dbReference type="Gene3D" id="3.20.20.450">
    <property type="entry name" value="EAL domain"/>
    <property type="match status" value="1"/>
</dbReference>
<dbReference type="Gene3D" id="3.40.50.2300">
    <property type="match status" value="1"/>
</dbReference>
<gene>
    <name evidence="5" type="ORF">DF3PB_4510002</name>
</gene>
<dbReference type="InterPro" id="IPR011006">
    <property type="entry name" value="CheY-like_superfamily"/>
</dbReference>
<dbReference type="Gene3D" id="3.30.70.270">
    <property type="match status" value="1"/>
</dbReference>
<dbReference type="InterPro" id="IPR043128">
    <property type="entry name" value="Rev_trsase/Diguanyl_cyclase"/>
</dbReference>
<dbReference type="CDD" id="cd00130">
    <property type="entry name" value="PAS"/>
    <property type="match status" value="1"/>
</dbReference>
<dbReference type="Pfam" id="PF00563">
    <property type="entry name" value="EAL"/>
    <property type="match status" value="1"/>
</dbReference>
<evidence type="ECO:0000259" key="1">
    <source>
        <dbReference type="PROSITE" id="PS50110"/>
    </source>
</evidence>
<dbReference type="PROSITE" id="PS50113">
    <property type="entry name" value="PAC"/>
    <property type="match status" value="1"/>
</dbReference>
<dbReference type="CDD" id="cd01948">
    <property type="entry name" value="EAL"/>
    <property type="match status" value="1"/>
</dbReference>
<feature type="domain" description="GGDEF" evidence="4">
    <location>
        <begin position="304"/>
        <end position="457"/>
    </location>
</feature>
<dbReference type="AlphaFoldDB" id="A0A380THM7"/>
<dbReference type="InterPro" id="IPR029787">
    <property type="entry name" value="Nucleotide_cyclase"/>
</dbReference>
<dbReference type="PROSITE" id="PS50110">
    <property type="entry name" value="RESPONSE_REGULATORY"/>
    <property type="match status" value="1"/>
</dbReference>
<dbReference type="InterPro" id="IPR001633">
    <property type="entry name" value="EAL_dom"/>
</dbReference>
<dbReference type="SMART" id="SM00448">
    <property type="entry name" value="REC"/>
    <property type="match status" value="1"/>
</dbReference>
<sequence>MRANPAVIICEPDEKPARILIVEDDGVTRRVVRRALQYAGYLVAEAADGVAGLDLVQTFQPDIVLLDICMPRMDGFEMCAAVRRLPRCDHIPVVMFTGLEDPHSISRAFEAGATTFVTKPIDTLNLTHRLRYIVRSKQLGDTLRERESQLARAQRIAKLGYWTWDATSRTATLSNGIREVFGLAHTCDALSFAAFLRLVHPDDRLAVKNTIKCGIEAGRPVSFEYRIIGDDGSRRVIFQDNEIVDDERGEARLIGICQDVTERRDAENRIQHLAYFDVLTGLPNRALFKDLLERTLAEAGRHGRLAALLLLDIDHFKRINDTLGYEGGDRMLLEIAERLAASLRAGDLVCRDDVDLSGCSLSEFVSPSLSRPGGDEFVILLNDIRRPEDAAKAAQRAAAALNAVFGIDGHEVSITASIGISVYPVDGKTPDHLLRSAEAAMYDAKEQGRNSYKFFTTTLNERARKRFTLENALRRAIDRDEFKLVYQPQIDLATRRVTGVEALLRLQTAELGFVSPADFIPVAEETGLILPIGDWVLNEAARQAVAWQAAGLPKLRMAINVSPAQFRQRGFASHIAAILDRAGVDKRQVELELTESVLIDNTSACAETLNELAELGVMIAIDDFGTGYSSLNYLRRFPLSALKIDRSFVSDICDDADDAAIVKAVIALAHNLRLRVVAEGVETMAQLAFLLSRGCEEAQGFLFSRPVDPNALAEWLPKVPIALPRWPQRAGIED</sequence>
<evidence type="ECO:0000259" key="2">
    <source>
        <dbReference type="PROSITE" id="PS50113"/>
    </source>
</evidence>
<dbReference type="InterPro" id="IPR035965">
    <property type="entry name" value="PAS-like_dom_sf"/>
</dbReference>
<feature type="domain" description="EAL" evidence="3">
    <location>
        <begin position="466"/>
        <end position="720"/>
    </location>
</feature>
<organism evidence="5">
    <name type="scientific">metagenome</name>
    <dbReference type="NCBI Taxonomy" id="256318"/>
    <lineage>
        <taxon>unclassified sequences</taxon>
        <taxon>metagenomes</taxon>
    </lineage>
</organism>
<reference evidence="5" key="1">
    <citation type="submission" date="2018-07" db="EMBL/GenBank/DDBJ databases">
        <authorList>
            <person name="Quirk P.G."/>
            <person name="Krulwich T.A."/>
        </authorList>
    </citation>
    <scope>NUCLEOTIDE SEQUENCE</scope>
</reference>
<dbReference type="SUPFAM" id="SSF52172">
    <property type="entry name" value="CheY-like"/>
    <property type="match status" value="1"/>
</dbReference>
<dbReference type="NCBIfam" id="TIGR00229">
    <property type="entry name" value="sensory_box"/>
    <property type="match status" value="1"/>
</dbReference>
<dbReference type="FunFam" id="3.20.20.450:FF:000001">
    <property type="entry name" value="Cyclic di-GMP phosphodiesterase yahA"/>
    <property type="match status" value="1"/>
</dbReference>
<dbReference type="SMART" id="SM00052">
    <property type="entry name" value="EAL"/>
    <property type="match status" value="1"/>
</dbReference>
<dbReference type="Pfam" id="PF08447">
    <property type="entry name" value="PAS_3"/>
    <property type="match status" value="1"/>
</dbReference>
<accession>A0A380THM7</accession>
<feature type="domain" description="PAC" evidence="2">
    <location>
        <begin position="221"/>
        <end position="272"/>
    </location>
</feature>
<dbReference type="InterPro" id="IPR052155">
    <property type="entry name" value="Biofilm_reg_signaling"/>
</dbReference>
<proteinExistence type="predicted"/>
<dbReference type="Pfam" id="PF00072">
    <property type="entry name" value="Response_reg"/>
    <property type="match status" value="1"/>
</dbReference>
<dbReference type="InterPro" id="IPR035919">
    <property type="entry name" value="EAL_sf"/>
</dbReference>
<dbReference type="Pfam" id="PF00990">
    <property type="entry name" value="GGDEF"/>
    <property type="match status" value="2"/>
</dbReference>
<dbReference type="PROSITE" id="PS50887">
    <property type="entry name" value="GGDEF"/>
    <property type="match status" value="1"/>
</dbReference>
<dbReference type="GO" id="GO:0000160">
    <property type="term" value="P:phosphorelay signal transduction system"/>
    <property type="evidence" value="ECO:0007669"/>
    <property type="project" value="InterPro"/>
</dbReference>
<dbReference type="InterPro" id="IPR000014">
    <property type="entry name" value="PAS"/>
</dbReference>
<dbReference type="SUPFAM" id="SSF141868">
    <property type="entry name" value="EAL domain-like"/>
    <property type="match status" value="1"/>
</dbReference>
<dbReference type="PANTHER" id="PTHR44757">
    <property type="entry name" value="DIGUANYLATE CYCLASE DGCP"/>
    <property type="match status" value="1"/>
</dbReference>
<dbReference type="InterPro" id="IPR001789">
    <property type="entry name" value="Sig_transdc_resp-reg_receiver"/>
</dbReference>
<dbReference type="NCBIfam" id="TIGR00254">
    <property type="entry name" value="GGDEF"/>
    <property type="match status" value="2"/>
</dbReference>
<feature type="domain" description="Response regulatory" evidence="1">
    <location>
        <begin position="18"/>
        <end position="134"/>
    </location>
</feature>
<name>A0A380THM7_9ZZZZ</name>
<evidence type="ECO:0000259" key="3">
    <source>
        <dbReference type="PROSITE" id="PS50883"/>
    </source>
</evidence>
<dbReference type="EMBL" id="UIDG01000392">
    <property type="protein sequence ID" value="SUS07517.1"/>
    <property type="molecule type" value="Genomic_DNA"/>
</dbReference>
<dbReference type="Gene3D" id="2.10.70.100">
    <property type="match status" value="1"/>
</dbReference>
<evidence type="ECO:0000313" key="5">
    <source>
        <dbReference type="EMBL" id="SUS07517.1"/>
    </source>
</evidence>
<dbReference type="SUPFAM" id="SSF55073">
    <property type="entry name" value="Nucleotide cyclase"/>
    <property type="match status" value="1"/>
</dbReference>
<evidence type="ECO:0000259" key="4">
    <source>
        <dbReference type="PROSITE" id="PS50887"/>
    </source>
</evidence>
<dbReference type="SMART" id="SM00267">
    <property type="entry name" value="GGDEF"/>
    <property type="match status" value="1"/>
</dbReference>
<dbReference type="PANTHER" id="PTHR44757:SF2">
    <property type="entry name" value="BIOFILM ARCHITECTURE MAINTENANCE PROTEIN MBAA"/>
    <property type="match status" value="1"/>
</dbReference>
<dbReference type="InterPro" id="IPR000160">
    <property type="entry name" value="GGDEF_dom"/>
</dbReference>
<dbReference type="InterPro" id="IPR000700">
    <property type="entry name" value="PAS-assoc_C"/>
</dbReference>